<gene>
    <name evidence="2" type="ORF">AMOR_38130</name>
</gene>
<accession>A0ABM7WZB2</accession>
<dbReference type="Proteomes" id="UP001162891">
    <property type="component" value="Chromosome"/>
</dbReference>
<dbReference type="InterPro" id="IPR003812">
    <property type="entry name" value="Fido"/>
</dbReference>
<organism evidence="2 3">
    <name type="scientific">Anaeromyxobacter oryzae</name>
    <dbReference type="NCBI Taxonomy" id="2918170"/>
    <lineage>
        <taxon>Bacteria</taxon>
        <taxon>Pseudomonadati</taxon>
        <taxon>Myxococcota</taxon>
        <taxon>Myxococcia</taxon>
        <taxon>Myxococcales</taxon>
        <taxon>Cystobacterineae</taxon>
        <taxon>Anaeromyxobacteraceae</taxon>
        <taxon>Anaeromyxobacter</taxon>
    </lineage>
</organism>
<protein>
    <recommendedName>
        <fullName evidence="1">Fido domain-containing protein</fullName>
    </recommendedName>
</protein>
<dbReference type="InterPro" id="IPR040198">
    <property type="entry name" value="Fido_containing"/>
</dbReference>
<dbReference type="SUPFAM" id="SSF140931">
    <property type="entry name" value="Fic-like"/>
    <property type="match status" value="1"/>
</dbReference>
<feature type="domain" description="Fido" evidence="1">
    <location>
        <begin position="96"/>
        <end position="238"/>
    </location>
</feature>
<proteinExistence type="predicted"/>
<dbReference type="RefSeq" id="WP_248353311.1">
    <property type="nucleotide sequence ID" value="NZ_AP025591.1"/>
</dbReference>
<evidence type="ECO:0000259" key="1">
    <source>
        <dbReference type="PROSITE" id="PS51459"/>
    </source>
</evidence>
<keyword evidence="3" id="KW-1185">Reference proteome</keyword>
<dbReference type="Gene3D" id="1.10.3290.10">
    <property type="entry name" value="Fido-like domain"/>
    <property type="match status" value="1"/>
</dbReference>
<dbReference type="PROSITE" id="PS51459">
    <property type="entry name" value="FIDO"/>
    <property type="match status" value="1"/>
</dbReference>
<dbReference type="PANTHER" id="PTHR13504:SF38">
    <property type="entry name" value="FIDO DOMAIN-CONTAINING PROTEIN"/>
    <property type="match status" value="1"/>
</dbReference>
<reference evidence="3" key="1">
    <citation type="journal article" date="2022" name="Int. J. Syst. Evol. Microbiol.">
        <title>Anaeromyxobacter oryzae sp. nov., Anaeromyxobacter diazotrophicus sp. nov. and Anaeromyxobacter paludicola sp. nov., isolated from paddy soils.</title>
        <authorList>
            <person name="Itoh H."/>
            <person name="Xu Z."/>
            <person name="Mise K."/>
            <person name="Masuda Y."/>
            <person name="Ushijima N."/>
            <person name="Hayakawa C."/>
            <person name="Shiratori Y."/>
            <person name="Senoo K."/>
        </authorList>
    </citation>
    <scope>NUCLEOTIDE SEQUENCE [LARGE SCALE GENOMIC DNA]</scope>
    <source>
        <strain evidence="3">Red232</strain>
    </source>
</reference>
<evidence type="ECO:0000313" key="3">
    <source>
        <dbReference type="Proteomes" id="UP001162891"/>
    </source>
</evidence>
<dbReference type="PANTHER" id="PTHR13504">
    <property type="entry name" value="FIDO DOMAIN-CONTAINING PROTEIN DDB_G0283145"/>
    <property type="match status" value="1"/>
</dbReference>
<sequence>MRTRYVDIDDRMEDLADRLRTDPELEQDFLSKYELSWLYHENALEGVVYSGQELATALDGAPLADATFVSALQEIRNHKTALDLVREEALAKKPKLNLTLVKRLYEVLGQGIDGRSVAEFRKDMPLHRAYFHDIAQPPKIQPLLQKLLDACETADFKTAHPIQQAAKLHHGFMQVFPFTENSGRVARLLANLVLFHAGYRLPVIIHATDRQRYYESLRVPEATLRDLTMEALDNALAQAEKLFADAPVRRRKAAR</sequence>
<dbReference type="InterPro" id="IPR036597">
    <property type="entry name" value="Fido-like_dom_sf"/>
</dbReference>
<dbReference type="EMBL" id="AP025591">
    <property type="protein sequence ID" value="BDG04817.1"/>
    <property type="molecule type" value="Genomic_DNA"/>
</dbReference>
<name>A0ABM7WZB2_9BACT</name>
<evidence type="ECO:0000313" key="2">
    <source>
        <dbReference type="EMBL" id="BDG04817.1"/>
    </source>
</evidence>
<dbReference type="Pfam" id="PF02661">
    <property type="entry name" value="Fic"/>
    <property type="match status" value="1"/>
</dbReference>